<organism evidence="1 2">
    <name type="scientific">Nocardia kruczakiae</name>
    <dbReference type="NCBI Taxonomy" id="261477"/>
    <lineage>
        <taxon>Bacteria</taxon>
        <taxon>Bacillati</taxon>
        <taxon>Actinomycetota</taxon>
        <taxon>Actinomycetes</taxon>
        <taxon>Mycobacteriales</taxon>
        <taxon>Nocardiaceae</taxon>
        <taxon>Nocardia</taxon>
    </lineage>
</organism>
<evidence type="ECO:0000313" key="2">
    <source>
        <dbReference type="Proteomes" id="UP001251217"/>
    </source>
</evidence>
<sequence>MSSSASAPRPEKMAATPTTDLVTVGVGLHGGHTHVDELVGSLPLFG</sequence>
<evidence type="ECO:0000313" key="1">
    <source>
        <dbReference type="EMBL" id="MDR7166832.1"/>
    </source>
</evidence>
<keyword evidence="2" id="KW-1185">Reference proteome</keyword>
<reference evidence="1 2" key="1">
    <citation type="submission" date="2023-07" db="EMBL/GenBank/DDBJ databases">
        <title>Sorghum-associated microbial communities from plants grown in Nebraska, USA.</title>
        <authorList>
            <person name="Schachtman D."/>
        </authorList>
    </citation>
    <scope>NUCLEOTIDE SEQUENCE [LARGE SCALE GENOMIC DNA]</scope>
    <source>
        <strain evidence="1 2">4272</strain>
    </source>
</reference>
<dbReference type="EMBL" id="JAVDWW010000001">
    <property type="protein sequence ID" value="MDR7166832.1"/>
    <property type="molecule type" value="Genomic_DNA"/>
</dbReference>
<accession>A0ABU1X9U0</accession>
<protein>
    <submittedName>
        <fullName evidence="1">Uncharacterized protein</fullName>
    </submittedName>
</protein>
<dbReference type="InterPro" id="IPR023476">
    <property type="entry name" value="Pep_tRNA_hydro_II_dom_sf"/>
</dbReference>
<dbReference type="RefSeq" id="WP_157104083.1">
    <property type="nucleotide sequence ID" value="NZ_JAVDWW010000001.1"/>
</dbReference>
<dbReference type="Proteomes" id="UP001251217">
    <property type="component" value="Unassembled WGS sequence"/>
</dbReference>
<name>A0ABU1X9U0_9NOCA</name>
<proteinExistence type="predicted"/>
<comment type="caution">
    <text evidence="1">The sequence shown here is derived from an EMBL/GenBank/DDBJ whole genome shotgun (WGS) entry which is preliminary data.</text>
</comment>
<dbReference type="SUPFAM" id="SSF102462">
    <property type="entry name" value="Peptidyl-tRNA hydrolase II"/>
    <property type="match status" value="1"/>
</dbReference>
<gene>
    <name evidence="1" type="ORF">J2W56_000550</name>
</gene>